<proteinExistence type="inferred from homology"/>
<reference evidence="3 4" key="1">
    <citation type="journal article" date="2021" name="DNA Res.">
        <title>Genome analysis of Candida subhashii reveals its hybrid nature and dual mitochondrial genome conformations.</title>
        <authorList>
            <person name="Mixao V."/>
            <person name="Hegedusova E."/>
            <person name="Saus E."/>
            <person name="Pryszcz L.P."/>
            <person name="Cillingova A."/>
            <person name="Nosek J."/>
            <person name="Gabaldon T."/>
        </authorList>
    </citation>
    <scope>NUCLEOTIDE SEQUENCE [LARGE SCALE GENOMIC DNA]</scope>
    <source>
        <strain evidence="3 4">CBS 10753</strain>
    </source>
</reference>
<accession>A0A8J5QHU1</accession>
<evidence type="ECO:0000259" key="2">
    <source>
        <dbReference type="Pfam" id="PF09811"/>
    </source>
</evidence>
<organism evidence="3 4">
    <name type="scientific">[Candida] subhashii</name>
    <dbReference type="NCBI Taxonomy" id="561895"/>
    <lineage>
        <taxon>Eukaryota</taxon>
        <taxon>Fungi</taxon>
        <taxon>Dikarya</taxon>
        <taxon>Ascomycota</taxon>
        <taxon>Saccharomycotina</taxon>
        <taxon>Pichiomycetes</taxon>
        <taxon>Debaryomycetaceae</taxon>
        <taxon>Spathaspora</taxon>
    </lineage>
</organism>
<gene>
    <name evidence="3" type="ORF">J8A68_004889</name>
</gene>
<dbReference type="PANTHER" id="PTHR28532">
    <property type="entry name" value="GEO13458P1"/>
    <property type="match status" value="1"/>
</dbReference>
<comment type="caution">
    <text evidence="3">The sequence shown here is derived from an EMBL/GenBank/DDBJ whole genome shotgun (WGS) entry which is preliminary data.</text>
</comment>
<evidence type="ECO:0000313" key="4">
    <source>
        <dbReference type="Proteomes" id="UP000694255"/>
    </source>
</evidence>
<evidence type="ECO:0000256" key="1">
    <source>
        <dbReference type="ARBA" id="ARBA00038090"/>
    </source>
</evidence>
<keyword evidence="4" id="KW-1185">Reference proteome</keyword>
<dbReference type="OrthoDB" id="48036at2759"/>
<dbReference type="InterPro" id="IPR052436">
    <property type="entry name" value="LTO1_adapter"/>
</dbReference>
<sequence>MSDINIDTDEILNIEQRYYQQGYDDGVAQSTKEQLIEGEEYGYQTGFQRFLIIGYIQGLVEYWQKNIEKYANNKSFESHLQQLKDLVVDIPIINGDEEVAEFEKRVNKARNKLRVVATLAKESWKISHLDELMKEVGGQLQVSENVDDMW</sequence>
<dbReference type="PANTHER" id="PTHR28532:SF1">
    <property type="entry name" value="ORAL CANCER OVEREXPRESSED 1"/>
    <property type="match status" value="1"/>
</dbReference>
<dbReference type="InterPro" id="IPR019191">
    <property type="entry name" value="Essential_protein_Yae1_N"/>
</dbReference>
<dbReference type="Pfam" id="PF09811">
    <property type="entry name" value="Yae1_N"/>
    <property type="match status" value="1"/>
</dbReference>
<dbReference type="RefSeq" id="XP_049261853.1">
    <property type="nucleotide sequence ID" value="XM_049408894.1"/>
</dbReference>
<dbReference type="GeneID" id="73471689"/>
<dbReference type="Proteomes" id="UP000694255">
    <property type="component" value="Unassembled WGS sequence"/>
</dbReference>
<evidence type="ECO:0000313" key="3">
    <source>
        <dbReference type="EMBL" id="KAG7661620.1"/>
    </source>
</evidence>
<dbReference type="EMBL" id="JAGSYN010000216">
    <property type="protein sequence ID" value="KAG7661620.1"/>
    <property type="molecule type" value="Genomic_DNA"/>
</dbReference>
<feature type="domain" description="Essential protein Yae1 N-terminal" evidence="2">
    <location>
        <begin position="22"/>
        <end position="60"/>
    </location>
</feature>
<dbReference type="AlphaFoldDB" id="A0A8J5QHU1"/>
<protein>
    <recommendedName>
        <fullName evidence="2">Essential protein Yae1 N-terminal domain-containing protein</fullName>
    </recommendedName>
</protein>
<name>A0A8J5QHU1_9ASCO</name>
<comment type="similarity">
    <text evidence="1">Belongs to the LTO1 family.</text>
</comment>